<dbReference type="InterPro" id="IPR021953">
    <property type="entry name" value="DUF3570"/>
</dbReference>
<dbReference type="Pfam" id="PF12094">
    <property type="entry name" value="DUF3570"/>
    <property type="match status" value="1"/>
</dbReference>
<keyword evidence="3" id="KW-1185">Reference proteome</keyword>
<feature type="region of interest" description="Disordered" evidence="1">
    <location>
        <begin position="100"/>
        <end position="145"/>
    </location>
</feature>
<name>A0ABY8N4S6_9FLAO</name>
<reference evidence="2 3" key="1">
    <citation type="submission" date="2022-02" db="EMBL/GenBank/DDBJ databases">
        <authorList>
            <person name="Cha I.-T."/>
            <person name="Lee K.-E."/>
            <person name="Park S.-J."/>
        </authorList>
    </citation>
    <scope>NUCLEOTIDE SEQUENCE [LARGE SCALE GENOMIC DNA]</scope>
    <source>
        <strain evidence="2 3">K3R-10</strain>
    </source>
</reference>
<evidence type="ECO:0000313" key="2">
    <source>
        <dbReference type="EMBL" id="WGK94158.1"/>
    </source>
</evidence>
<dbReference type="EMBL" id="CP092332">
    <property type="protein sequence ID" value="WGK94158.1"/>
    <property type="molecule type" value="Genomic_DNA"/>
</dbReference>
<protein>
    <submittedName>
        <fullName evidence="2">DUF3570 domain-containing protein</fullName>
    </submittedName>
</protein>
<accession>A0ABY8N4S6</accession>
<gene>
    <name evidence="2" type="ORF">MG292_08720</name>
</gene>
<proteinExistence type="predicted"/>
<dbReference type="Proteomes" id="UP001232117">
    <property type="component" value="Chromosome"/>
</dbReference>
<dbReference type="RefSeq" id="WP_264533115.1">
    <property type="nucleotide sequence ID" value="NZ_CP092332.1"/>
</dbReference>
<evidence type="ECO:0000256" key="1">
    <source>
        <dbReference type="SAM" id="MobiDB-lite"/>
    </source>
</evidence>
<feature type="compositionally biased region" description="Low complexity" evidence="1">
    <location>
        <begin position="100"/>
        <end position="112"/>
    </location>
</feature>
<reference evidence="2 3" key="2">
    <citation type="submission" date="2023-06" db="EMBL/GenBank/DDBJ databases">
        <title>Complete Genome Sequence of Flavobacterium keumense K3R-10.</title>
        <authorList>
            <person name="Jeong H."/>
            <person name="Jhang S.Y."/>
            <person name="Kim J.N."/>
        </authorList>
    </citation>
    <scope>NUCLEOTIDE SEQUENCE [LARGE SCALE GENOMIC DNA]</scope>
    <source>
        <strain evidence="2 3">K3R-10</strain>
    </source>
</reference>
<sequence length="490" mass="55180">MKKHTTILFLFCITCIYSQGSKQPTFKKRVLESTEIDFLASYYQQDGSKSAVGGGIGSEKLTDIASNITIAMPLNDDDVLTIDAGISAYSSASSSNINPFNASGASGSNNSGASGGDDDDDDKRANTKSTSATGPYGSPWQASSGASKSDELVSVMANYSHSSDSRNFIWNADVSFSNEYDYTSAGFGGGIAALFNEKNTEINIKVNVYLDQWRPIYPTELHEYSKYGTNFLNQGYFSGVTVYNENGISATETYLPTKFKDLALTNRNSYSASFGFSQILTKRFQFSVFFDVLQQQGLLSTPYHRIYFADKTNFFIGQPQYIANYENTTNTGVFKLADDIERLPNTRFKLPIGARINYYINEYLVLRTYYRYYSDDWDIQAHTASVELPFKLSDKFTVFPTFRYYKQTASKFYAPYEMHLSSEQFYTSDPDLANFGTKQLGFGINYTDIFASAKIWQFGLKNVDFRFHQYKRSDKLKASIATIAFKFIMQ</sequence>
<organism evidence="2 3">
    <name type="scientific">Flavobacterium keumense</name>
    <dbReference type="NCBI Taxonomy" id="1306518"/>
    <lineage>
        <taxon>Bacteria</taxon>
        <taxon>Pseudomonadati</taxon>
        <taxon>Bacteroidota</taxon>
        <taxon>Flavobacteriia</taxon>
        <taxon>Flavobacteriales</taxon>
        <taxon>Flavobacteriaceae</taxon>
        <taxon>Flavobacterium</taxon>
    </lineage>
</organism>
<evidence type="ECO:0000313" key="3">
    <source>
        <dbReference type="Proteomes" id="UP001232117"/>
    </source>
</evidence>